<dbReference type="GO" id="GO:0022857">
    <property type="term" value="F:transmembrane transporter activity"/>
    <property type="evidence" value="ECO:0007669"/>
    <property type="project" value="InterPro"/>
</dbReference>
<evidence type="ECO:0000313" key="12">
    <source>
        <dbReference type="Proteomes" id="UP000800235"/>
    </source>
</evidence>
<dbReference type="PANTHER" id="PTHR48020">
    <property type="entry name" value="PROTON MYO-INOSITOL COTRANSPORTER"/>
    <property type="match status" value="1"/>
</dbReference>
<dbReference type="PROSITE" id="PS50850">
    <property type="entry name" value="MFS"/>
    <property type="match status" value="1"/>
</dbReference>
<sequence length="596" mass="65574">MDDDGDAPLELLDSGDSQLPRTQSHDGISEDVVSFGRRHNLMHKLKVFEKAAALLQTDTSPDELPNITATEVEALDQENHRRWNQPWTLYLTIFMCSLGAIEQGMAQTSMNGANLYFPAQLGIGNNTPRDNFIVGLINSGMYLSIGIFGATGSVPINLRFGRRGAIFFASILCLVSNIGCALSQNWQTLLAFRVLLGAGLGINISTISVYAAESAPAYIRGGLATSWQMFTAFGIFLGFVANLAVYSQKDPWRSQLAIPIAPVVPLIAGIFLCPESPAWLANRKGRLDLAFLTLCRLRNTELQAAKEVYATEMLSRNKFTGKSKTTFINKLRDMILIPRVRNATVAAYVVQLSQQLCGINIIAFYSSVIFSDAGFSTYGALFASTIFGFLNFIGAFPAVWAMDSLGRRSLLLLTLPFMAVTMLTAGLSFDIPKDNQAHLGVLATMIYLFCVEYSPGMGPVPAAYCAEVFPASHREVGVSFSVTVASFWSSLLSLTFPAILATLGARNTFVLYAGFNVLALILVFFLVPETRLKSLDELDEVFEVSMIEFAKYQTAEYLPWWTRRYVLRQKGAELGVFRPEDEYTRLDPGHNVGETP</sequence>
<gene>
    <name evidence="11" type="ORF">EJ08DRAFT_585604</name>
</gene>
<dbReference type="InterPro" id="IPR005829">
    <property type="entry name" value="Sugar_transporter_CS"/>
</dbReference>
<organism evidence="11 12">
    <name type="scientific">Tothia fuscella</name>
    <dbReference type="NCBI Taxonomy" id="1048955"/>
    <lineage>
        <taxon>Eukaryota</taxon>
        <taxon>Fungi</taxon>
        <taxon>Dikarya</taxon>
        <taxon>Ascomycota</taxon>
        <taxon>Pezizomycotina</taxon>
        <taxon>Dothideomycetes</taxon>
        <taxon>Pleosporomycetidae</taxon>
        <taxon>Venturiales</taxon>
        <taxon>Cylindrosympodiaceae</taxon>
        <taxon>Tothia</taxon>
    </lineage>
</organism>
<feature type="transmembrane region" description="Helical" evidence="9">
    <location>
        <begin position="132"/>
        <end position="152"/>
    </location>
</feature>
<feature type="transmembrane region" description="Helical" evidence="9">
    <location>
        <begin position="164"/>
        <end position="184"/>
    </location>
</feature>
<feature type="region of interest" description="Disordered" evidence="8">
    <location>
        <begin position="1"/>
        <end position="26"/>
    </location>
</feature>
<dbReference type="Proteomes" id="UP000800235">
    <property type="component" value="Unassembled WGS sequence"/>
</dbReference>
<dbReference type="InterPro" id="IPR050814">
    <property type="entry name" value="Myo-inositol_Transporter"/>
</dbReference>
<dbReference type="InterPro" id="IPR036259">
    <property type="entry name" value="MFS_trans_sf"/>
</dbReference>
<dbReference type="InterPro" id="IPR005828">
    <property type="entry name" value="MFS_sugar_transport-like"/>
</dbReference>
<dbReference type="PRINTS" id="PR00171">
    <property type="entry name" value="SUGRTRNSPORT"/>
</dbReference>
<dbReference type="SUPFAM" id="SSF103473">
    <property type="entry name" value="MFS general substrate transporter"/>
    <property type="match status" value="1"/>
</dbReference>
<evidence type="ECO:0000256" key="7">
    <source>
        <dbReference type="RuleBase" id="RU003346"/>
    </source>
</evidence>
<reference evidence="11" key="1">
    <citation type="journal article" date="2020" name="Stud. Mycol.">
        <title>101 Dothideomycetes genomes: a test case for predicting lifestyles and emergence of pathogens.</title>
        <authorList>
            <person name="Haridas S."/>
            <person name="Albert R."/>
            <person name="Binder M."/>
            <person name="Bloem J."/>
            <person name="Labutti K."/>
            <person name="Salamov A."/>
            <person name="Andreopoulos B."/>
            <person name="Baker S."/>
            <person name="Barry K."/>
            <person name="Bills G."/>
            <person name="Bluhm B."/>
            <person name="Cannon C."/>
            <person name="Castanera R."/>
            <person name="Culley D."/>
            <person name="Daum C."/>
            <person name="Ezra D."/>
            <person name="Gonzalez J."/>
            <person name="Henrissat B."/>
            <person name="Kuo A."/>
            <person name="Liang C."/>
            <person name="Lipzen A."/>
            <person name="Lutzoni F."/>
            <person name="Magnuson J."/>
            <person name="Mondo S."/>
            <person name="Nolan M."/>
            <person name="Ohm R."/>
            <person name="Pangilinan J."/>
            <person name="Park H.-J."/>
            <person name="Ramirez L."/>
            <person name="Alfaro M."/>
            <person name="Sun H."/>
            <person name="Tritt A."/>
            <person name="Yoshinaga Y."/>
            <person name="Zwiers L.-H."/>
            <person name="Turgeon B."/>
            <person name="Goodwin S."/>
            <person name="Spatafora J."/>
            <person name="Crous P."/>
            <person name="Grigoriev I."/>
        </authorList>
    </citation>
    <scope>NUCLEOTIDE SEQUENCE</scope>
    <source>
        <strain evidence="11">CBS 130266</strain>
    </source>
</reference>
<evidence type="ECO:0000313" key="11">
    <source>
        <dbReference type="EMBL" id="KAF2432403.1"/>
    </source>
</evidence>
<keyword evidence="3 7" id="KW-0813">Transport</keyword>
<dbReference type="InterPro" id="IPR003663">
    <property type="entry name" value="Sugar/inositol_transpt"/>
</dbReference>
<feature type="domain" description="Major facilitator superfamily (MFS) profile" evidence="10">
    <location>
        <begin position="92"/>
        <end position="531"/>
    </location>
</feature>
<evidence type="ECO:0000256" key="3">
    <source>
        <dbReference type="ARBA" id="ARBA00022448"/>
    </source>
</evidence>
<feature type="transmembrane region" description="Helical" evidence="9">
    <location>
        <begin position="378"/>
        <end position="398"/>
    </location>
</feature>
<keyword evidence="4 9" id="KW-0812">Transmembrane</keyword>
<feature type="transmembrane region" description="Helical" evidence="9">
    <location>
        <begin position="190"/>
        <end position="212"/>
    </location>
</feature>
<evidence type="ECO:0000256" key="1">
    <source>
        <dbReference type="ARBA" id="ARBA00004141"/>
    </source>
</evidence>
<evidence type="ECO:0000256" key="2">
    <source>
        <dbReference type="ARBA" id="ARBA00010992"/>
    </source>
</evidence>
<keyword evidence="5 9" id="KW-1133">Transmembrane helix</keyword>
<dbReference type="GO" id="GO:0016020">
    <property type="term" value="C:membrane"/>
    <property type="evidence" value="ECO:0007669"/>
    <property type="project" value="UniProtKB-SubCell"/>
</dbReference>
<dbReference type="AlphaFoldDB" id="A0A9P4NVZ5"/>
<feature type="transmembrane region" description="Helical" evidence="9">
    <location>
        <begin position="345"/>
        <end position="366"/>
    </location>
</feature>
<proteinExistence type="inferred from homology"/>
<comment type="subcellular location">
    <subcellularLocation>
        <location evidence="1">Membrane</location>
        <topology evidence="1">Multi-pass membrane protein</topology>
    </subcellularLocation>
</comment>
<comment type="similarity">
    <text evidence="2 7">Belongs to the major facilitator superfamily. Sugar transporter (TC 2.A.1.1) family.</text>
</comment>
<name>A0A9P4NVZ5_9PEZI</name>
<dbReference type="NCBIfam" id="TIGR00879">
    <property type="entry name" value="SP"/>
    <property type="match status" value="1"/>
</dbReference>
<evidence type="ECO:0000256" key="4">
    <source>
        <dbReference type="ARBA" id="ARBA00022692"/>
    </source>
</evidence>
<dbReference type="GO" id="GO:0015791">
    <property type="term" value="P:polyol transmembrane transport"/>
    <property type="evidence" value="ECO:0007669"/>
    <property type="project" value="UniProtKB-ARBA"/>
</dbReference>
<dbReference type="EMBL" id="MU007026">
    <property type="protein sequence ID" value="KAF2432403.1"/>
    <property type="molecule type" value="Genomic_DNA"/>
</dbReference>
<dbReference type="Pfam" id="PF00083">
    <property type="entry name" value="Sugar_tr"/>
    <property type="match status" value="1"/>
</dbReference>
<feature type="transmembrane region" description="Helical" evidence="9">
    <location>
        <begin position="224"/>
        <end position="244"/>
    </location>
</feature>
<dbReference type="PANTHER" id="PTHR48020:SF4">
    <property type="entry name" value="SYMPORT, PUTATIVE (AFU_ORTHOLOGUE AFUA_3G11790)-RELATED"/>
    <property type="match status" value="1"/>
</dbReference>
<keyword evidence="6 9" id="KW-0472">Membrane</keyword>
<evidence type="ECO:0000259" key="10">
    <source>
        <dbReference type="PROSITE" id="PS50850"/>
    </source>
</evidence>
<dbReference type="PROSITE" id="PS00217">
    <property type="entry name" value="SUGAR_TRANSPORT_2"/>
    <property type="match status" value="1"/>
</dbReference>
<evidence type="ECO:0000256" key="5">
    <source>
        <dbReference type="ARBA" id="ARBA00022989"/>
    </source>
</evidence>
<keyword evidence="12" id="KW-1185">Reference proteome</keyword>
<evidence type="ECO:0000256" key="9">
    <source>
        <dbReference type="SAM" id="Phobius"/>
    </source>
</evidence>
<feature type="transmembrane region" description="Helical" evidence="9">
    <location>
        <begin position="437"/>
        <end position="455"/>
    </location>
</feature>
<accession>A0A9P4NVZ5</accession>
<dbReference type="PROSITE" id="PS00216">
    <property type="entry name" value="SUGAR_TRANSPORT_1"/>
    <property type="match status" value="1"/>
</dbReference>
<evidence type="ECO:0000256" key="6">
    <source>
        <dbReference type="ARBA" id="ARBA00023136"/>
    </source>
</evidence>
<comment type="caution">
    <text evidence="11">The sequence shown here is derived from an EMBL/GenBank/DDBJ whole genome shotgun (WGS) entry which is preliminary data.</text>
</comment>
<feature type="transmembrane region" description="Helical" evidence="9">
    <location>
        <begin position="509"/>
        <end position="527"/>
    </location>
</feature>
<dbReference type="Gene3D" id="1.20.1250.20">
    <property type="entry name" value="MFS general substrate transporter like domains"/>
    <property type="match status" value="1"/>
</dbReference>
<dbReference type="InterPro" id="IPR020846">
    <property type="entry name" value="MFS_dom"/>
</dbReference>
<feature type="transmembrane region" description="Helical" evidence="9">
    <location>
        <begin position="410"/>
        <end position="431"/>
    </location>
</feature>
<feature type="transmembrane region" description="Helical" evidence="9">
    <location>
        <begin position="476"/>
        <end position="503"/>
    </location>
</feature>
<dbReference type="GO" id="GO:0015798">
    <property type="term" value="P:myo-inositol transport"/>
    <property type="evidence" value="ECO:0007669"/>
    <property type="project" value="UniProtKB-ARBA"/>
</dbReference>
<dbReference type="OrthoDB" id="5290825at2759"/>
<evidence type="ECO:0000256" key="8">
    <source>
        <dbReference type="SAM" id="MobiDB-lite"/>
    </source>
</evidence>
<protein>
    <submittedName>
        <fullName evidence="11">MFS transporter</fullName>
    </submittedName>
</protein>